<organism evidence="2 3">
    <name type="scientific">Pseudomonas syringae pv. ribicola</name>
    <dbReference type="NCBI Taxonomy" id="55398"/>
    <lineage>
        <taxon>Bacteria</taxon>
        <taxon>Pseudomonadati</taxon>
        <taxon>Pseudomonadota</taxon>
        <taxon>Gammaproteobacteria</taxon>
        <taxon>Pseudomonadales</taxon>
        <taxon>Pseudomonadaceae</taxon>
        <taxon>Pseudomonas</taxon>
    </lineage>
</organism>
<dbReference type="PATRIC" id="fig|55398.3.peg.1380"/>
<dbReference type="PANTHER" id="PTHR43792">
    <property type="entry name" value="GNAT FAMILY, PUTATIVE (AFU_ORTHOLOGUE AFUA_3G00765)-RELATED-RELATED"/>
    <property type="match status" value="1"/>
</dbReference>
<protein>
    <submittedName>
        <fullName evidence="2">N-acetyltransferase GCN5</fullName>
    </submittedName>
</protein>
<dbReference type="Proteomes" id="UP000050554">
    <property type="component" value="Unassembled WGS sequence"/>
</dbReference>
<dbReference type="PANTHER" id="PTHR43792:SF1">
    <property type="entry name" value="N-ACETYLTRANSFERASE DOMAIN-CONTAINING PROTEIN"/>
    <property type="match status" value="1"/>
</dbReference>
<gene>
    <name evidence="2" type="ORF">ALO47_01109</name>
</gene>
<accession>A0A0N8SQ13</accession>
<dbReference type="Pfam" id="PF13302">
    <property type="entry name" value="Acetyltransf_3"/>
    <property type="match status" value="1"/>
</dbReference>
<evidence type="ECO:0000259" key="1">
    <source>
        <dbReference type="PROSITE" id="PS51186"/>
    </source>
</evidence>
<dbReference type="InterPro" id="IPR000182">
    <property type="entry name" value="GNAT_dom"/>
</dbReference>
<dbReference type="EMBL" id="LJRF01000096">
    <property type="protein sequence ID" value="KPY47912.1"/>
    <property type="molecule type" value="Genomic_DNA"/>
</dbReference>
<dbReference type="RefSeq" id="WP_004888260.1">
    <property type="nucleotide sequence ID" value="NZ_LJRF01000096.1"/>
</dbReference>
<sequence>MNTTQTDRLVLRDFEVADVPALAGILGDPQVMRYSVRGLLSERATGEFVRNCMHAYSADGFAPQAVIEVETNRLIGFCGLNAEQVDNVMEVEIGYRLAPSHWGRGLASEAALATLRHGFETLQLASVIAIVQPQNTASVRVLQKTGFSDYIHSQYHRLGVRVYRLTLAQWRARHC</sequence>
<dbReference type="GO" id="GO:0016747">
    <property type="term" value="F:acyltransferase activity, transferring groups other than amino-acyl groups"/>
    <property type="evidence" value="ECO:0007669"/>
    <property type="project" value="InterPro"/>
</dbReference>
<dbReference type="PROSITE" id="PS51186">
    <property type="entry name" value="GNAT"/>
    <property type="match status" value="1"/>
</dbReference>
<proteinExistence type="predicted"/>
<dbReference type="SUPFAM" id="SSF55729">
    <property type="entry name" value="Acyl-CoA N-acyltransferases (Nat)"/>
    <property type="match status" value="1"/>
</dbReference>
<evidence type="ECO:0000313" key="3">
    <source>
        <dbReference type="Proteomes" id="UP000050554"/>
    </source>
</evidence>
<evidence type="ECO:0000313" key="2">
    <source>
        <dbReference type="EMBL" id="KPY47912.1"/>
    </source>
</evidence>
<dbReference type="Gene3D" id="3.40.630.30">
    <property type="match status" value="1"/>
</dbReference>
<dbReference type="InterPro" id="IPR051531">
    <property type="entry name" value="N-acetyltransferase"/>
</dbReference>
<reference evidence="2 3" key="1">
    <citation type="submission" date="2015-09" db="EMBL/GenBank/DDBJ databases">
        <title>Genome announcement of multiple Pseudomonas syringae strains.</title>
        <authorList>
            <person name="Thakur S."/>
            <person name="Wang P.W."/>
            <person name="Gong Y."/>
            <person name="Weir B.S."/>
            <person name="Guttman D.S."/>
        </authorList>
    </citation>
    <scope>NUCLEOTIDE SEQUENCE [LARGE SCALE GENOMIC DNA]</scope>
    <source>
        <strain evidence="2 3">ICMP3882</strain>
    </source>
</reference>
<name>A0A0N8SQ13_PSESI</name>
<keyword evidence="2" id="KW-0808">Transferase</keyword>
<comment type="caution">
    <text evidence="2">The sequence shown here is derived from an EMBL/GenBank/DDBJ whole genome shotgun (WGS) entry which is preliminary data.</text>
</comment>
<feature type="domain" description="N-acetyltransferase" evidence="1">
    <location>
        <begin position="9"/>
        <end position="168"/>
    </location>
</feature>
<dbReference type="InterPro" id="IPR016181">
    <property type="entry name" value="Acyl_CoA_acyltransferase"/>
</dbReference>
<dbReference type="AlphaFoldDB" id="A0A0N8SQ13"/>